<sequence>MEREGYRSNADAAHEAADDNAYEDAYAHHLEPLVVIGRSGDIYWTEGFHRFAIASLLDVEAVPVYVLCRHEQWQRVRDEIFTASSRGLPPKQRVHLDHPDVAGLA</sequence>
<dbReference type="Proteomes" id="UP000465846">
    <property type="component" value="Chromosome"/>
</dbReference>
<dbReference type="InterPro" id="IPR036086">
    <property type="entry name" value="ParB/Sulfiredoxin_sf"/>
</dbReference>
<gene>
    <name evidence="1" type="ORF">G3I44_02005</name>
</gene>
<reference evidence="1 2" key="1">
    <citation type="submission" date="2020-02" db="EMBL/GenBank/DDBJ databases">
        <title>Whole genome sequence of Halogeometricum borinquense strain wsp4.</title>
        <authorList>
            <person name="Verma D.K."/>
            <person name="Gopal K."/>
            <person name="Prasad E.S."/>
        </authorList>
    </citation>
    <scope>NUCLEOTIDE SEQUENCE [LARGE SCALE GENOMIC DNA]</scope>
    <source>
        <strain evidence="2">wsp4</strain>
    </source>
</reference>
<evidence type="ECO:0000313" key="1">
    <source>
        <dbReference type="EMBL" id="QIB76365.1"/>
    </source>
</evidence>
<evidence type="ECO:0008006" key="3">
    <source>
        <dbReference type="Google" id="ProtNLM"/>
    </source>
</evidence>
<name>A0A6C0ULJ2_9EURY</name>
<organism evidence="1 2">
    <name type="scientific">Halogeometricum borinquense</name>
    <dbReference type="NCBI Taxonomy" id="60847"/>
    <lineage>
        <taxon>Archaea</taxon>
        <taxon>Methanobacteriati</taxon>
        <taxon>Methanobacteriota</taxon>
        <taxon>Stenosarchaea group</taxon>
        <taxon>Halobacteria</taxon>
        <taxon>Halobacteriales</taxon>
        <taxon>Haloferacaceae</taxon>
        <taxon>Halogeometricum</taxon>
    </lineage>
</organism>
<proteinExistence type="predicted"/>
<evidence type="ECO:0000313" key="2">
    <source>
        <dbReference type="Proteomes" id="UP000465846"/>
    </source>
</evidence>
<accession>A0A6C0ULJ2</accession>
<dbReference type="AlphaFoldDB" id="A0A6C0ULJ2"/>
<dbReference type="EMBL" id="CP048739">
    <property type="protein sequence ID" value="QIB76365.1"/>
    <property type="molecule type" value="Genomic_DNA"/>
</dbReference>
<protein>
    <recommendedName>
        <fullName evidence="3">ParB/Sulfiredoxin domain-containing protein</fullName>
    </recommendedName>
</protein>
<dbReference type="SUPFAM" id="SSF110849">
    <property type="entry name" value="ParB/Sulfiredoxin"/>
    <property type="match status" value="1"/>
</dbReference>